<dbReference type="InterPro" id="IPR027417">
    <property type="entry name" value="P-loop_NTPase"/>
</dbReference>
<dbReference type="PANTHER" id="PTHR23117:SF13">
    <property type="entry name" value="GUANYLATE KINASE"/>
    <property type="match status" value="1"/>
</dbReference>
<dbReference type="FunFam" id="3.30.63.10:FF:000002">
    <property type="entry name" value="Guanylate kinase 1"/>
    <property type="match status" value="1"/>
</dbReference>
<comment type="similarity">
    <text evidence="1 9">Belongs to the guanylate kinase family.</text>
</comment>
<keyword evidence="6 9" id="KW-0418">Kinase</keyword>
<dbReference type="PROSITE" id="PS00856">
    <property type="entry name" value="GUANYLATE_KINASE_1"/>
    <property type="match status" value="1"/>
</dbReference>
<evidence type="ECO:0000259" key="10">
    <source>
        <dbReference type="PROSITE" id="PS50052"/>
    </source>
</evidence>
<comment type="subcellular location">
    <subcellularLocation>
        <location evidence="9">Cytoplasm</location>
    </subcellularLocation>
</comment>
<keyword evidence="7 9" id="KW-0067">ATP-binding</keyword>
<dbReference type="GO" id="GO:0005829">
    <property type="term" value="C:cytosol"/>
    <property type="evidence" value="ECO:0007669"/>
    <property type="project" value="TreeGrafter"/>
</dbReference>
<dbReference type="GO" id="GO:0004385">
    <property type="term" value="F:GMP kinase activity"/>
    <property type="evidence" value="ECO:0007669"/>
    <property type="project" value="UniProtKB-UniRule"/>
</dbReference>
<keyword evidence="5 9" id="KW-0547">Nucleotide-binding</keyword>
<evidence type="ECO:0000256" key="5">
    <source>
        <dbReference type="ARBA" id="ARBA00022741"/>
    </source>
</evidence>
<dbReference type="GO" id="GO:0005524">
    <property type="term" value="F:ATP binding"/>
    <property type="evidence" value="ECO:0007669"/>
    <property type="project" value="UniProtKB-UniRule"/>
</dbReference>
<evidence type="ECO:0000256" key="9">
    <source>
        <dbReference type="HAMAP-Rule" id="MF_00328"/>
    </source>
</evidence>
<dbReference type="InterPro" id="IPR008144">
    <property type="entry name" value="Guanylate_kin-like_dom"/>
</dbReference>
<dbReference type="Gene3D" id="3.30.63.10">
    <property type="entry name" value="Guanylate Kinase phosphate binding domain"/>
    <property type="match status" value="1"/>
</dbReference>
<feature type="binding site" evidence="9">
    <location>
        <begin position="15"/>
        <end position="22"/>
    </location>
    <ligand>
        <name>ATP</name>
        <dbReference type="ChEBI" id="CHEBI:30616"/>
    </ligand>
</feature>
<dbReference type="InterPro" id="IPR020590">
    <property type="entry name" value="Guanylate_kinase_CS"/>
</dbReference>
<dbReference type="PANTHER" id="PTHR23117">
    <property type="entry name" value="GUANYLATE KINASE-RELATED"/>
    <property type="match status" value="1"/>
</dbReference>
<accession>A0A2W5SU58</accession>
<dbReference type="EMBL" id="QFQP01000039">
    <property type="protein sequence ID" value="PZR06322.1"/>
    <property type="molecule type" value="Genomic_DNA"/>
</dbReference>
<comment type="caution">
    <text evidence="11">The sequence shown here is derived from an EMBL/GenBank/DDBJ whole genome shotgun (WGS) entry which is preliminary data.</text>
</comment>
<evidence type="ECO:0000256" key="2">
    <source>
        <dbReference type="ARBA" id="ARBA00012961"/>
    </source>
</evidence>
<dbReference type="InterPro" id="IPR017665">
    <property type="entry name" value="Guanylate_kinase"/>
</dbReference>
<sequence>MPVILSPGLLLVLSAPSGAGKTTLAHMLEKVFPSAEFSVSYTTRPPRGAEKDGVDYHFVDTLTFEQMIARNEFVEWAEVFGNFYGSSKKVVDQSWKPGGIGIFDIDVQGGTSIKRKYPDAVTIFILPPSMEALERRLRGRGTDSDEVIRRRMLAARAECEKGVQAYDYLIINDQLQDAFDHLKGIVTSERSRRGRVDISPLGLQIP</sequence>
<evidence type="ECO:0000256" key="6">
    <source>
        <dbReference type="ARBA" id="ARBA00022777"/>
    </source>
</evidence>
<dbReference type="SMART" id="SM00072">
    <property type="entry name" value="GuKc"/>
    <property type="match status" value="1"/>
</dbReference>
<keyword evidence="9" id="KW-0963">Cytoplasm</keyword>
<dbReference type="AlphaFoldDB" id="A0A2W5SU58"/>
<evidence type="ECO:0000256" key="1">
    <source>
        <dbReference type="ARBA" id="ARBA00005790"/>
    </source>
</evidence>
<dbReference type="Pfam" id="PF00625">
    <property type="entry name" value="Guanylate_kin"/>
    <property type="match status" value="1"/>
</dbReference>
<evidence type="ECO:0000256" key="3">
    <source>
        <dbReference type="ARBA" id="ARBA00016296"/>
    </source>
</evidence>
<organism evidence="11 12">
    <name type="scientific">Archangium gephyra</name>
    <dbReference type="NCBI Taxonomy" id="48"/>
    <lineage>
        <taxon>Bacteria</taxon>
        <taxon>Pseudomonadati</taxon>
        <taxon>Myxococcota</taxon>
        <taxon>Myxococcia</taxon>
        <taxon>Myxococcales</taxon>
        <taxon>Cystobacterineae</taxon>
        <taxon>Archangiaceae</taxon>
        <taxon>Archangium</taxon>
    </lineage>
</organism>
<keyword evidence="4 9" id="KW-0808">Transferase</keyword>
<evidence type="ECO:0000256" key="4">
    <source>
        <dbReference type="ARBA" id="ARBA00022679"/>
    </source>
</evidence>
<dbReference type="HAMAP" id="MF_00328">
    <property type="entry name" value="Guanylate_kinase"/>
    <property type="match status" value="1"/>
</dbReference>
<feature type="domain" description="Guanylate kinase-like" evidence="10">
    <location>
        <begin position="8"/>
        <end position="187"/>
    </location>
</feature>
<dbReference type="SUPFAM" id="SSF52540">
    <property type="entry name" value="P-loop containing nucleoside triphosphate hydrolases"/>
    <property type="match status" value="1"/>
</dbReference>
<name>A0A2W5SU58_9BACT</name>
<comment type="function">
    <text evidence="9">Essential for recycling GMP and indirectly, cGMP.</text>
</comment>
<comment type="catalytic activity">
    <reaction evidence="9">
        <text>GMP + ATP = GDP + ADP</text>
        <dbReference type="Rhea" id="RHEA:20780"/>
        <dbReference type="ChEBI" id="CHEBI:30616"/>
        <dbReference type="ChEBI" id="CHEBI:58115"/>
        <dbReference type="ChEBI" id="CHEBI:58189"/>
        <dbReference type="ChEBI" id="CHEBI:456216"/>
        <dbReference type="EC" id="2.7.4.8"/>
    </reaction>
</comment>
<protein>
    <recommendedName>
        <fullName evidence="3 9">Guanylate kinase</fullName>
        <ecNumber evidence="2 9">2.7.4.8</ecNumber>
    </recommendedName>
    <alternativeName>
        <fullName evidence="8 9">GMP kinase</fullName>
    </alternativeName>
</protein>
<evidence type="ECO:0000256" key="7">
    <source>
        <dbReference type="ARBA" id="ARBA00022840"/>
    </source>
</evidence>
<dbReference type="PROSITE" id="PS50052">
    <property type="entry name" value="GUANYLATE_KINASE_2"/>
    <property type="match status" value="1"/>
</dbReference>
<dbReference type="Gene3D" id="3.40.50.300">
    <property type="entry name" value="P-loop containing nucleotide triphosphate hydrolases"/>
    <property type="match status" value="1"/>
</dbReference>
<dbReference type="InterPro" id="IPR008145">
    <property type="entry name" value="GK/Ca_channel_bsu"/>
</dbReference>
<dbReference type="EC" id="2.7.4.8" evidence="2 9"/>
<evidence type="ECO:0000313" key="12">
    <source>
        <dbReference type="Proteomes" id="UP000249061"/>
    </source>
</evidence>
<evidence type="ECO:0000256" key="8">
    <source>
        <dbReference type="ARBA" id="ARBA00030128"/>
    </source>
</evidence>
<dbReference type="NCBIfam" id="TIGR03263">
    <property type="entry name" value="guanyl_kin"/>
    <property type="match status" value="1"/>
</dbReference>
<reference evidence="11 12" key="1">
    <citation type="submission" date="2017-08" db="EMBL/GenBank/DDBJ databases">
        <title>Infants hospitalized years apart are colonized by the same room-sourced microbial strains.</title>
        <authorList>
            <person name="Brooks B."/>
            <person name="Olm M.R."/>
            <person name="Firek B.A."/>
            <person name="Baker R."/>
            <person name="Thomas B.C."/>
            <person name="Morowitz M.J."/>
            <person name="Banfield J.F."/>
        </authorList>
    </citation>
    <scope>NUCLEOTIDE SEQUENCE [LARGE SCALE GENOMIC DNA]</scope>
    <source>
        <strain evidence="11">S2_003_000_R2_14</strain>
    </source>
</reference>
<proteinExistence type="inferred from homology"/>
<dbReference type="CDD" id="cd00071">
    <property type="entry name" value="GMPK"/>
    <property type="match status" value="1"/>
</dbReference>
<dbReference type="Proteomes" id="UP000249061">
    <property type="component" value="Unassembled WGS sequence"/>
</dbReference>
<evidence type="ECO:0000313" key="11">
    <source>
        <dbReference type="EMBL" id="PZR06322.1"/>
    </source>
</evidence>
<gene>
    <name evidence="9" type="primary">gmk</name>
    <name evidence="11" type="ORF">DI536_30780</name>
</gene>